<evidence type="ECO:0000259" key="11">
    <source>
        <dbReference type="Pfam" id="PF05649"/>
    </source>
</evidence>
<keyword evidence="3" id="KW-0645">Protease</keyword>
<accession>A0AAD9L6Y6</accession>
<dbReference type="InterPro" id="IPR018497">
    <property type="entry name" value="Peptidase_M13_C"/>
</dbReference>
<dbReference type="EMBL" id="JAODAN010000004">
    <property type="protein sequence ID" value="KAK1924982.1"/>
    <property type="molecule type" value="Genomic_DNA"/>
</dbReference>
<dbReference type="PRINTS" id="PR00786">
    <property type="entry name" value="NEPRILYSIN"/>
</dbReference>
<evidence type="ECO:0000313" key="13">
    <source>
        <dbReference type="Proteomes" id="UP001182556"/>
    </source>
</evidence>
<dbReference type="Pfam" id="PF01431">
    <property type="entry name" value="Peptidase_M13"/>
    <property type="match status" value="1"/>
</dbReference>
<dbReference type="InterPro" id="IPR008753">
    <property type="entry name" value="Peptidase_M13_N"/>
</dbReference>
<evidence type="ECO:0000256" key="3">
    <source>
        <dbReference type="ARBA" id="ARBA00022670"/>
    </source>
</evidence>
<feature type="compositionally biased region" description="Low complexity" evidence="8">
    <location>
        <begin position="82"/>
        <end position="107"/>
    </location>
</feature>
<comment type="similarity">
    <text evidence="2">Belongs to the peptidase M13 family.</text>
</comment>
<feature type="domain" description="Peptidase M13 C-terminal" evidence="10">
    <location>
        <begin position="713"/>
        <end position="919"/>
    </location>
</feature>
<evidence type="ECO:0000256" key="6">
    <source>
        <dbReference type="ARBA" id="ARBA00022833"/>
    </source>
</evidence>
<dbReference type="InterPro" id="IPR042089">
    <property type="entry name" value="Peptidase_M13_dom_2"/>
</dbReference>
<feature type="region of interest" description="Disordered" evidence="8">
    <location>
        <begin position="82"/>
        <end position="111"/>
    </location>
</feature>
<dbReference type="PROSITE" id="PS51885">
    <property type="entry name" value="NEPRILYSIN"/>
    <property type="match status" value="1"/>
</dbReference>
<dbReference type="InterPro" id="IPR024079">
    <property type="entry name" value="MetalloPept_cat_dom_sf"/>
</dbReference>
<comment type="caution">
    <text evidence="12">The sequence shown here is derived from an EMBL/GenBank/DDBJ whole genome shotgun (WGS) entry which is preliminary data.</text>
</comment>
<evidence type="ECO:0000256" key="4">
    <source>
        <dbReference type="ARBA" id="ARBA00022723"/>
    </source>
</evidence>
<dbReference type="Gene3D" id="3.40.390.10">
    <property type="entry name" value="Collagenase (Catalytic Domain)"/>
    <property type="match status" value="1"/>
</dbReference>
<feature type="compositionally biased region" description="Basic and acidic residues" evidence="8">
    <location>
        <begin position="422"/>
        <end position="441"/>
    </location>
</feature>
<keyword evidence="6" id="KW-0862">Zinc</keyword>
<dbReference type="PANTHER" id="PTHR11733:SF167">
    <property type="entry name" value="FI17812P1-RELATED"/>
    <property type="match status" value="1"/>
</dbReference>
<evidence type="ECO:0000256" key="2">
    <source>
        <dbReference type="ARBA" id="ARBA00007357"/>
    </source>
</evidence>
<feature type="transmembrane region" description="Helical" evidence="9">
    <location>
        <begin position="44"/>
        <end position="66"/>
    </location>
</feature>
<dbReference type="InterPro" id="IPR000718">
    <property type="entry name" value="Peptidase_M13"/>
</dbReference>
<dbReference type="Proteomes" id="UP001182556">
    <property type="component" value="Unassembled WGS sequence"/>
</dbReference>
<keyword evidence="9" id="KW-1133">Transmembrane helix</keyword>
<evidence type="ECO:0000313" key="12">
    <source>
        <dbReference type="EMBL" id="KAK1924982.1"/>
    </source>
</evidence>
<dbReference type="GO" id="GO:0046872">
    <property type="term" value="F:metal ion binding"/>
    <property type="evidence" value="ECO:0007669"/>
    <property type="project" value="UniProtKB-KW"/>
</dbReference>
<keyword evidence="13" id="KW-1185">Reference proteome</keyword>
<proteinExistence type="inferred from homology"/>
<dbReference type="GO" id="GO:0004222">
    <property type="term" value="F:metalloendopeptidase activity"/>
    <property type="evidence" value="ECO:0007669"/>
    <property type="project" value="InterPro"/>
</dbReference>
<sequence>MADPRPSTDEETAPLLDTERARSNDTFFSALRHPARRLTNLEKILTALAVILLLIASTFIGLFAGAEHALKKEKHRGGVTTTITATPTHGHSATGTTSASSTAHPGPTGKPSDDVCLTEECVLLSAQILQSLNTSTDPCDDFYEYATGGWEASHSIPADRGLYGSFHEVADNNKKIILKVLDSVPASPAISGAEQANLHKLKSFYDSCKNIDRLNEIGLKPLVSLVDTLVDLFGPFDLNPAPDAESLMPAEEWQGHWSDDYEVPDELLAAAAKVDLLKKAKSTGGVKWPKAAAEPVGLDDVEAFNKSDAARRDKFTKTLAWIHSRGIDALVGFVVEGDAGGENAQIQSLWLYQASGGLPSKEYYEEKPILDLYTSVVQGILVDIASQTSSETPDKRDIVSDLIQLSEEEIQGWPWPWPGDDDGGKKPQDPPHAPPKKDEPIETRMRRLAVKVVQFEREIIRAGADPEDIFNPHLAYNPFPTETVGKNLPFLDLPTYFSAFAIRGFPENITVTYPAYLKSVSKLVNETPDHVLSGYFVTRLALSYASALGPKTGVRSEARRLEEVLKGIKKGTEENREDVCLSRIDDVVGYIAGGEFVREAFSPEAKKEGETIINNIVQAFYDKLPHISWMDETSAKAAQKKAKAIIPKVGYPLLPNTTDPESLANWYARVEIGRDDFFGNILRSTMVDESRMWATLGRERDRRSWDMYPQTVNAYYSPPDGEIVFPAGILQPPFYAQAWPSQLKYGAFGAVAAHELTHAFDNTGSQYDDQGRLRDWWTNSTVKAFEERAQCVAKQYSQYYVLDAEGNKVFVNGNLTNGEDIADSGLAQSYIAWKDSVESKKSVKLPGLNYTDEQLFFLAYARIWAQLTRPATAVSRVRTDPHSPPYWRVMGTLRNLKAFHDAFSCKEGTRMNPPKEDQCELW</sequence>
<keyword evidence="9" id="KW-0812">Transmembrane</keyword>
<keyword evidence="7" id="KW-0482">Metalloprotease</keyword>
<dbReference type="Pfam" id="PF05649">
    <property type="entry name" value="Peptidase_M13_N"/>
    <property type="match status" value="2"/>
</dbReference>
<dbReference type="AlphaFoldDB" id="A0AAD9L6Y6"/>
<comment type="cofactor">
    <cofactor evidence="1">
        <name>Zn(2+)</name>
        <dbReference type="ChEBI" id="CHEBI:29105"/>
    </cofactor>
</comment>
<evidence type="ECO:0000259" key="10">
    <source>
        <dbReference type="Pfam" id="PF01431"/>
    </source>
</evidence>
<reference evidence="12" key="1">
    <citation type="submission" date="2023-02" db="EMBL/GenBank/DDBJ databases">
        <title>Identification and recombinant expression of a fungal hydrolase from Papiliotrema laurentii that hydrolyzes apple cutin and clears colloidal polyester polyurethane.</title>
        <authorList>
            <consortium name="DOE Joint Genome Institute"/>
            <person name="Roman V.A."/>
            <person name="Bojanowski C."/>
            <person name="Crable B.R."/>
            <person name="Wagner D.N."/>
            <person name="Hung C.S."/>
            <person name="Nadeau L.J."/>
            <person name="Schratz L."/>
            <person name="Haridas S."/>
            <person name="Pangilinan J."/>
            <person name="Lipzen A."/>
            <person name="Na H."/>
            <person name="Yan M."/>
            <person name="Ng V."/>
            <person name="Grigoriev I.V."/>
            <person name="Spatafora J.W."/>
            <person name="Barlow D."/>
            <person name="Biffinger J."/>
            <person name="Kelley-Loughnane N."/>
            <person name="Varaljay V.A."/>
            <person name="Crookes-Goodson W.J."/>
        </authorList>
    </citation>
    <scope>NUCLEOTIDE SEQUENCE</scope>
    <source>
        <strain evidence="12">5307AH</strain>
    </source>
</reference>
<evidence type="ECO:0000256" key="7">
    <source>
        <dbReference type="ARBA" id="ARBA00023049"/>
    </source>
</evidence>
<dbReference type="CDD" id="cd08662">
    <property type="entry name" value="M13"/>
    <property type="match status" value="1"/>
</dbReference>
<keyword evidence="4" id="KW-0479">Metal-binding</keyword>
<dbReference type="PANTHER" id="PTHR11733">
    <property type="entry name" value="ZINC METALLOPROTEASE FAMILY M13 NEPRILYSIN-RELATED"/>
    <property type="match status" value="1"/>
</dbReference>
<evidence type="ECO:0000256" key="1">
    <source>
        <dbReference type="ARBA" id="ARBA00001947"/>
    </source>
</evidence>
<dbReference type="GO" id="GO:0016485">
    <property type="term" value="P:protein processing"/>
    <property type="evidence" value="ECO:0007669"/>
    <property type="project" value="TreeGrafter"/>
</dbReference>
<keyword evidence="9" id="KW-0472">Membrane</keyword>
<feature type="region of interest" description="Disordered" evidence="8">
    <location>
        <begin position="412"/>
        <end position="441"/>
    </location>
</feature>
<name>A0AAD9L6Y6_PAPLA</name>
<dbReference type="GO" id="GO:0005886">
    <property type="term" value="C:plasma membrane"/>
    <property type="evidence" value="ECO:0007669"/>
    <property type="project" value="TreeGrafter"/>
</dbReference>
<organism evidence="12 13">
    <name type="scientific">Papiliotrema laurentii</name>
    <name type="common">Cryptococcus laurentii</name>
    <dbReference type="NCBI Taxonomy" id="5418"/>
    <lineage>
        <taxon>Eukaryota</taxon>
        <taxon>Fungi</taxon>
        <taxon>Dikarya</taxon>
        <taxon>Basidiomycota</taxon>
        <taxon>Agaricomycotina</taxon>
        <taxon>Tremellomycetes</taxon>
        <taxon>Tremellales</taxon>
        <taxon>Rhynchogastremaceae</taxon>
        <taxon>Papiliotrema</taxon>
    </lineage>
</organism>
<gene>
    <name evidence="12" type="ORF">DB88DRAFT_487519</name>
</gene>
<feature type="domain" description="Peptidase M13 N-terminal" evidence="11">
    <location>
        <begin position="138"/>
        <end position="231"/>
    </location>
</feature>
<keyword evidence="5" id="KW-0378">Hydrolase</keyword>
<evidence type="ECO:0000256" key="5">
    <source>
        <dbReference type="ARBA" id="ARBA00022801"/>
    </source>
</evidence>
<evidence type="ECO:0000256" key="9">
    <source>
        <dbReference type="SAM" id="Phobius"/>
    </source>
</evidence>
<dbReference type="SUPFAM" id="SSF55486">
    <property type="entry name" value="Metalloproteases ('zincins'), catalytic domain"/>
    <property type="match status" value="2"/>
</dbReference>
<feature type="domain" description="Peptidase M13 N-terminal" evidence="11">
    <location>
        <begin position="300"/>
        <end position="652"/>
    </location>
</feature>
<evidence type="ECO:0000256" key="8">
    <source>
        <dbReference type="SAM" id="MobiDB-lite"/>
    </source>
</evidence>
<dbReference type="Gene3D" id="1.10.1380.10">
    <property type="entry name" value="Neutral endopeptidase , domain2"/>
    <property type="match status" value="1"/>
</dbReference>
<protein>
    <submittedName>
        <fullName evidence="12">Endothelin-converting enzyme 1</fullName>
    </submittedName>
</protein>